<keyword evidence="4" id="KW-1185">Reference proteome</keyword>
<evidence type="ECO:0000259" key="2">
    <source>
        <dbReference type="Pfam" id="PF06812"/>
    </source>
</evidence>
<dbReference type="EMBL" id="CP015136">
    <property type="protein sequence ID" value="AMY07713.1"/>
    <property type="molecule type" value="Genomic_DNA"/>
</dbReference>
<reference evidence="3" key="1">
    <citation type="journal article" date="2016" name="Genome Announc.">
        <title>First Complete Genome Sequence of a Subdivision 6 Acidobacterium Strain.</title>
        <authorList>
            <person name="Huang S."/>
            <person name="Vieira S."/>
            <person name="Bunk B."/>
            <person name="Riedel T."/>
            <person name="Sproer C."/>
            <person name="Overmann J."/>
        </authorList>
    </citation>
    <scope>NUCLEOTIDE SEQUENCE [LARGE SCALE GENOMIC DNA]</scope>
    <source>
        <strain evidence="3">DSM 100886</strain>
    </source>
</reference>
<dbReference type="Proteomes" id="UP000076079">
    <property type="component" value="Chromosome"/>
</dbReference>
<dbReference type="InterPro" id="IPR010657">
    <property type="entry name" value="ImpA_N"/>
</dbReference>
<gene>
    <name evidence="3" type="ORF">LuPra_00893</name>
</gene>
<evidence type="ECO:0000313" key="4">
    <source>
        <dbReference type="Proteomes" id="UP000076079"/>
    </source>
</evidence>
<dbReference type="AlphaFoldDB" id="A0A143PHI8"/>
<dbReference type="STRING" id="1855912.LuPra_00893"/>
<evidence type="ECO:0000256" key="1">
    <source>
        <dbReference type="SAM" id="MobiDB-lite"/>
    </source>
</evidence>
<accession>A0A143PHI8</accession>
<feature type="compositionally biased region" description="Basic and acidic residues" evidence="1">
    <location>
        <begin position="275"/>
        <end position="286"/>
    </location>
</feature>
<dbReference type="OrthoDB" id="9771118at2"/>
<organism evidence="3 4">
    <name type="scientific">Luteitalea pratensis</name>
    <dbReference type="NCBI Taxonomy" id="1855912"/>
    <lineage>
        <taxon>Bacteria</taxon>
        <taxon>Pseudomonadati</taxon>
        <taxon>Acidobacteriota</taxon>
        <taxon>Vicinamibacteria</taxon>
        <taxon>Vicinamibacterales</taxon>
        <taxon>Vicinamibacteraceae</taxon>
        <taxon>Luteitalea</taxon>
    </lineage>
</organism>
<dbReference type="Pfam" id="PF06812">
    <property type="entry name" value="ImpA_N"/>
    <property type="match status" value="1"/>
</dbReference>
<name>A0A143PHI8_LUTPR</name>
<dbReference type="PANTHER" id="PTHR37951:SF1">
    <property type="entry name" value="TYPE VI SECRETION SYSTEM COMPONENT TSSA1"/>
    <property type="match status" value="1"/>
</dbReference>
<dbReference type="PANTHER" id="PTHR37951">
    <property type="entry name" value="CYTOPLASMIC PROTEIN-RELATED"/>
    <property type="match status" value="1"/>
</dbReference>
<feature type="region of interest" description="Disordered" evidence="1">
    <location>
        <begin position="259"/>
        <end position="286"/>
    </location>
</feature>
<dbReference type="RefSeq" id="WP_110169632.1">
    <property type="nucleotide sequence ID" value="NZ_CP015136.1"/>
</dbReference>
<dbReference type="KEGG" id="abac:LuPra_00893"/>
<evidence type="ECO:0000313" key="3">
    <source>
        <dbReference type="EMBL" id="AMY07713.1"/>
    </source>
</evidence>
<sequence>MQLPDLDALLVPVSADEPCGPNLEYAPLFAELEAAIAGRPERQFGNFIEPAQGPDWARVQELAAKLLSQTKDLRVAIAWTRALTVTHGLDGAAAGLQLIARLLTTWPRDVYPVVEPDEDRPPLRWFVLANLAAPRGLLHDLHGTKSGAEASIGAEWARIDEALITIREVLWDTAPGNALPELWSSIGVDGAVDSGAMRPWPEGEPVAADATVWSKDQQGLLESICDLIERAGFDAASVCRRAHRISVSRYLDLAADVAPPSREHAASSRQPRGSDQARRSDGRGQS</sequence>
<feature type="domain" description="ImpA N-terminal" evidence="2">
    <location>
        <begin position="11"/>
        <end position="124"/>
    </location>
</feature>
<proteinExistence type="predicted"/>
<protein>
    <submittedName>
        <fullName evidence="3">Type VI secretion-associated protein, ImpA family</fullName>
    </submittedName>
</protein>
<dbReference type="InterPro" id="IPR017740">
    <property type="entry name" value="TssA-like"/>
</dbReference>